<sequence length="56" mass="6523">MDKILKFVCVMIILLCKFLVSAQFISYISKPCVRDSDCPLCIYPIKRRCRKSVCMC</sequence>
<reference evidence="1" key="1">
    <citation type="submission" date="2023-10" db="EMBL/GenBank/DDBJ databases">
        <authorList>
            <person name="Rodriguez Cubillos JULIANA M."/>
            <person name="De Vega J."/>
        </authorList>
    </citation>
    <scope>NUCLEOTIDE SEQUENCE</scope>
</reference>
<evidence type="ECO:0000313" key="1">
    <source>
        <dbReference type="EMBL" id="CAJ2644837.1"/>
    </source>
</evidence>
<dbReference type="EMBL" id="CASHSV030000044">
    <property type="protein sequence ID" value="CAJ2644837.1"/>
    <property type="molecule type" value="Genomic_DNA"/>
</dbReference>
<accession>A0ACB0JN23</accession>
<organism evidence="1 2">
    <name type="scientific">Trifolium pratense</name>
    <name type="common">Red clover</name>
    <dbReference type="NCBI Taxonomy" id="57577"/>
    <lineage>
        <taxon>Eukaryota</taxon>
        <taxon>Viridiplantae</taxon>
        <taxon>Streptophyta</taxon>
        <taxon>Embryophyta</taxon>
        <taxon>Tracheophyta</taxon>
        <taxon>Spermatophyta</taxon>
        <taxon>Magnoliopsida</taxon>
        <taxon>eudicotyledons</taxon>
        <taxon>Gunneridae</taxon>
        <taxon>Pentapetalae</taxon>
        <taxon>rosids</taxon>
        <taxon>fabids</taxon>
        <taxon>Fabales</taxon>
        <taxon>Fabaceae</taxon>
        <taxon>Papilionoideae</taxon>
        <taxon>50 kb inversion clade</taxon>
        <taxon>NPAAA clade</taxon>
        <taxon>Hologalegina</taxon>
        <taxon>IRL clade</taxon>
        <taxon>Trifolieae</taxon>
        <taxon>Trifolium</taxon>
    </lineage>
</organism>
<proteinExistence type="predicted"/>
<protein>
    <submittedName>
        <fullName evidence="1">Uncharacterized protein</fullName>
    </submittedName>
</protein>
<comment type="caution">
    <text evidence="1">The sequence shown here is derived from an EMBL/GenBank/DDBJ whole genome shotgun (WGS) entry which is preliminary data.</text>
</comment>
<keyword evidence="2" id="KW-1185">Reference proteome</keyword>
<gene>
    <name evidence="1" type="ORF">MILVUS5_LOCUS13798</name>
</gene>
<dbReference type="Proteomes" id="UP001177021">
    <property type="component" value="Unassembled WGS sequence"/>
</dbReference>
<name>A0ACB0JN23_TRIPR</name>
<evidence type="ECO:0000313" key="2">
    <source>
        <dbReference type="Proteomes" id="UP001177021"/>
    </source>
</evidence>